<dbReference type="Gene3D" id="1.20.141.10">
    <property type="entry name" value="Chitosanase, subunit A, domain 1"/>
    <property type="match status" value="1"/>
</dbReference>
<protein>
    <submittedName>
        <fullName evidence="1">Chitosanase</fullName>
    </submittedName>
</protein>
<organism evidence="1 2">
    <name type="scientific">Shewanella sedimentimangrovi</name>
    <dbReference type="NCBI Taxonomy" id="2814293"/>
    <lineage>
        <taxon>Bacteria</taxon>
        <taxon>Pseudomonadati</taxon>
        <taxon>Pseudomonadota</taxon>
        <taxon>Gammaproteobacteria</taxon>
        <taxon>Alteromonadales</taxon>
        <taxon>Shewanellaceae</taxon>
        <taxon>Shewanella</taxon>
    </lineage>
</organism>
<dbReference type="Pfam" id="PF01374">
    <property type="entry name" value="Glyco_hydro_46"/>
    <property type="match status" value="1"/>
</dbReference>
<reference evidence="1 2" key="1">
    <citation type="submission" date="2021-03" db="EMBL/GenBank/DDBJ databases">
        <title>Novel species identification of genus Shewanella.</title>
        <authorList>
            <person name="Liu G."/>
            <person name="Zhang Q."/>
        </authorList>
    </citation>
    <scope>NUCLEOTIDE SEQUENCE [LARGE SCALE GENOMIC DNA]</scope>
    <source>
        <strain evidence="1 2">FJAT-52962</strain>
    </source>
</reference>
<dbReference type="Proteomes" id="UP000663207">
    <property type="component" value="Chromosome"/>
</dbReference>
<accession>A0ABX7R562</accession>
<keyword evidence="2" id="KW-1185">Reference proteome</keyword>
<name>A0ABX7R562_9GAMM</name>
<dbReference type="InterPro" id="IPR000400">
    <property type="entry name" value="Glyco_hydro_46"/>
</dbReference>
<proteinExistence type="predicted"/>
<sequence length="223" mass="25546">MADPKTLIQLIETQFGKGHQSLGYDSLKIQDDGVNGSFQITYGRCQAKEQDKLRYLIEMYVENEGVFSDDFVPFLDRIGTESLVSHEGFHQLLVQAANDDPIMRQTQDAFFDTFYWDPAKAWCEAHGLICPLSLLVIYDSFVQSGCVPLFLRKRFSERPPSKGGDEHKWLAAYVEARHQWLKYHKRRELRAGTAHTQMFRAEMARGNWDLSQTPIVVEGVPVG</sequence>
<gene>
    <name evidence="1" type="ORF">JYB85_09110</name>
</gene>
<evidence type="ECO:0000313" key="2">
    <source>
        <dbReference type="Proteomes" id="UP000663207"/>
    </source>
</evidence>
<dbReference type="InterPro" id="IPR023346">
    <property type="entry name" value="Lysozyme-like_dom_sf"/>
</dbReference>
<dbReference type="EMBL" id="CP071502">
    <property type="protein sequence ID" value="QSX38928.1"/>
    <property type="molecule type" value="Genomic_DNA"/>
</dbReference>
<dbReference type="SUPFAM" id="SSF53955">
    <property type="entry name" value="Lysozyme-like"/>
    <property type="match status" value="1"/>
</dbReference>
<dbReference type="RefSeq" id="WP_207381919.1">
    <property type="nucleotide sequence ID" value="NZ_CP071502.1"/>
</dbReference>
<evidence type="ECO:0000313" key="1">
    <source>
        <dbReference type="EMBL" id="QSX38928.1"/>
    </source>
</evidence>